<dbReference type="Pfam" id="PF05343">
    <property type="entry name" value="Peptidase_M42"/>
    <property type="match status" value="1"/>
</dbReference>
<dbReference type="SUPFAM" id="SSF53187">
    <property type="entry name" value="Zn-dependent exopeptidases"/>
    <property type="match status" value="1"/>
</dbReference>
<accession>A0ABS0F2E7</accession>
<evidence type="ECO:0000313" key="8">
    <source>
        <dbReference type="Proteomes" id="UP000642910"/>
    </source>
</evidence>
<name>A0ABS0F2E7_9BACL</name>
<dbReference type="Gene3D" id="3.40.630.10">
    <property type="entry name" value="Zn peptidases"/>
    <property type="match status" value="1"/>
</dbReference>
<protein>
    <submittedName>
        <fullName evidence="7">Peptidase M42</fullName>
    </submittedName>
</protein>
<evidence type="ECO:0000256" key="5">
    <source>
        <dbReference type="ARBA" id="ARBA00022801"/>
    </source>
</evidence>
<organism evidence="7 8">
    <name type="scientific">Alicyclobacillus mali</name>
    <name type="common">ex Roth et al. 2021</name>
    <dbReference type="NCBI Taxonomy" id="1123961"/>
    <lineage>
        <taxon>Bacteria</taxon>
        <taxon>Bacillati</taxon>
        <taxon>Bacillota</taxon>
        <taxon>Bacilli</taxon>
        <taxon>Bacillales</taxon>
        <taxon>Alicyclobacillaceae</taxon>
        <taxon>Alicyclobacillus</taxon>
    </lineage>
</organism>
<dbReference type="RefSeq" id="WP_067850717.1">
    <property type="nucleotide sequence ID" value="NZ_JADPKZ010000036.1"/>
</dbReference>
<sequence>MRDWVMRLMDFVAPSGSEAAVVQALLDHVRDAADETWVDALGNGMARKRGEGPHLMLAAHVDEPGVMVIDIDDRGYLRVVSVGDVHARECAGRVVRFTNGTEGLVHADPSAKGDLDFDALVVDVGARSREEAERMAPIGTAGAVHVPHVTWGDDMVMGRAIDNRLGCAVAAEVFRKLAARGLNVSVAFTAQNAVGARAAQAAAFQLEPQYALVIDGAAADDVWHDDPAISLGKGPVLKVMDRASVVPLEGKRAVEQAADGLHLLLQHEVSRDAWSDTGAIQLAKAGCMAIGLGYPVRRAGAFAATADVSDAKGLVDLAVATAETLLG</sequence>
<dbReference type="InterPro" id="IPR051464">
    <property type="entry name" value="Peptidase_M42_aminopept"/>
</dbReference>
<dbReference type="PANTHER" id="PTHR32481">
    <property type="entry name" value="AMINOPEPTIDASE"/>
    <property type="match status" value="1"/>
</dbReference>
<keyword evidence="3" id="KW-0645">Protease</keyword>
<evidence type="ECO:0000256" key="3">
    <source>
        <dbReference type="ARBA" id="ARBA00022670"/>
    </source>
</evidence>
<dbReference type="Proteomes" id="UP000642910">
    <property type="component" value="Unassembled WGS sequence"/>
</dbReference>
<dbReference type="EMBL" id="JADPKZ010000036">
    <property type="protein sequence ID" value="MBF8377470.1"/>
    <property type="molecule type" value="Genomic_DNA"/>
</dbReference>
<dbReference type="PANTHER" id="PTHR32481:SF0">
    <property type="entry name" value="AMINOPEPTIDASE YPDE-RELATED"/>
    <property type="match status" value="1"/>
</dbReference>
<dbReference type="Gene3D" id="2.40.30.40">
    <property type="entry name" value="Peptidase M42, domain 2"/>
    <property type="match status" value="1"/>
</dbReference>
<gene>
    <name evidence="7" type="ORF">IW967_06220</name>
</gene>
<dbReference type="PIRSF" id="PIRSF001123">
    <property type="entry name" value="PepA_GA"/>
    <property type="match status" value="1"/>
</dbReference>
<evidence type="ECO:0000313" key="7">
    <source>
        <dbReference type="EMBL" id="MBF8377470.1"/>
    </source>
</evidence>
<proteinExistence type="inferred from homology"/>
<keyword evidence="4" id="KW-0479">Metal-binding</keyword>
<dbReference type="InterPro" id="IPR023367">
    <property type="entry name" value="Peptidase_M42_dom2"/>
</dbReference>
<keyword evidence="8" id="KW-1185">Reference proteome</keyword>
<evidence type="ECO:0000256" key="1">
    <source>
        <dbReference type="ARBA" id="ARBA00006272"/>
    </source>
</evidence>
<evidence type="ECO:0000256" key="6">
    <source>
        <dbReference type="PIRNR" id="PIRNR001123"/>
    </source>
</evidence>
<keyword evidence="5" id="KW-0378">Hydrolase</keyword>
<keyword evidence="2" id="KW-0031">Aminopeptidase</keyword>
<dbReference type="InterPro" id="IPR008007">
    <property type="entry name" value="Peptidase_M42"/>
</dbReference>
<dbReference type="SUPFAM" id="SSF101821">
    <property type="entry name" value="Aminopeptidase/glucanase lid domain"/>
    <property type="match status" value="1"/>
</dbReference>
<reference evidence="7 8" key="1">
    <citation type="submission" date="2020-11" db="EMBL/GenBank/DDBJ databases">
        <title>Genomic insight of Alicyclobacillus mali FL 18 reveals a new arsenic-resistant strain, with potential in environmental biotechnology.</title>
        <authorList>
            <person name="Fiorentino G."/>
            <person name="Gallo G."/>
            <person name="Aulitto M."/>
        </authorList>
    </citation>
    <scope>NUCLEOTIDE SEQUENCE [LARGE SCALE GENOMIC DNA]</scope>
    <source>
        <strain evidence="7 8">FL 18</strain>
    </source>
</reference>
<evidence type="ECO:0000256" key="4">
    <source>
        <dbReference type="ARBA" id="ARBA00022723"/>
    </source>
</evidence>
<comment type="similarity">
    <text evidence="1 6">Belongs to the peptidase M42 family.</text>
</comment>
<evidence type="ECO:0000256" key="2">
    <source>
        <dbReference type="ARBA" id="ARBA00022438"/>
    </source>
</evidence>
<comment type="caution">
    <text evidence="7">The sequence shown here is derived from an EMBL/GenBank/DDBJ whole genome shotgun (WGS) entry which is preliminary data.</text>
</comment>